<keyword evidence="10" id="KW-0067">ATP-binding</keyword>
<evidence type="ECO:0000256" key="6">
    <source>
        <dbReference type="ARBA" id="ARBA00022642"/>
    </source>
</evidence>
<evidence type="ECO:0000256" key="1">
    <source>
        <dbReference type="ARBA" id="ARBA00002324"/>
    </source>
</evidence>
<dbReference type="Pfam" id="PF01467">
    <property type="entry name" value="CTP_transf_like"/>
    <property type="match status" value="1"/>
</dbReference>
<dbReference type="AlphaFoldDB" id="A0A377DWC4"/>
<dbReference type="PANTHER" id="PTHR39321">
    <property type="entry name" value="NICOTINATE-NUCLEOTIDE ADENYLYLTRANSFERASE-RELATED"/>
    <property type="match status" value="1"/>
</dbReference>
<evidence type="ECO:0000313" key="17">
    <source>
        <dbReference type="EMBL" id="STM40131.1"/>
    </source>
</evidence>
<keyword evidence="8 17" id="KW-0548">Nucleotidyltransferase</keyword>
<dbReference type="InterPro" id="IPR004821">
    <property type="entry name" value="Cyt_trans-like"/>
</dbReference>
<dbReference type="PANTHER" id="PTHR39321:SF3">
    <property type="entry name" value="PHOSPHOPANTETHEINE ADENYLYLTRANSFERASE"/>
    <property type="match status" value="1"/>
</dbReference>
<evidence type="ECO:0000256" key="8">
    <source>
        <dbReference type="ARBA" id="ARBA00022695"/>
    </source>
</evidence>
<evidence type="ECO:0000256" key="12">
    <source>
        <dbReference type="ARBA" id="ARBA00031253"/>
    </source>
</evidence>
<dbReference type="SUPFAM" id="SSF52374">
    <property type="entry name" value="Nucleotidylyl transferase"/>
    <property type="match status" value="1"/>
</dbReference>
<dbReference type="GO" id="GO:0009435">
    <property type="term" value="P:NAD+ biosynthetic process"/>
    <property type="evidence" value="ECO:0007669"/>
    <property type="project" value="UniProtKB-UniPathway"/>
</dbReference>
<dbReference type="EMBL" id="UGFG01000001">
    <property type="protein sequence ID" value="STM40131.1"/>
    <property type="molecule type" value="Genomic_DNA"/>
</dbReference>
<dbReference type="GO" id="GO:0005524">
    <property type="term" value="F:ATP binding"/>
    <property type="evidence" value="ECO:0007669"/>
    <property type="project" value="UniProtKB-KW"/>
</dbReference>
<dbReference type="EC" id="2.7.7.18" evidence="4"/>
<accession>A0A377DWC4</accession>
<dbReference type="Gene3D" id="3.40.50.620">
    <property type="entry name" value="HUPs"/>
    <property type="match status" value="1"/>
</dbReference>
<evidence type="ECO:0000256" key="11">
    <source>
        <dbReference type="ARBA" id="ARBA00023027"/>
    </source>
</evidence>
<evidence type="ECO:0000256" key="7">
    <source>
        <dbReference type="ARBA" id="ARBA00022679"/>
    </source>
</evidence>
<keyword evidence="6" id="KW-0662">Pyridine nucleotide biosynthesis</keyword>
<organism evidence="17 18">
    <name type="scientific">Escherichia coli</name>
    <dbReference type="NCBI Taxonomy" id="562"/>
    <lineage>
        <taxon>Bacteria</taxon>
        <taxon>Pseudomonadati</taxon>
        <taxon>Pseudomonadota</taxon>
        <taxon>Gammaproteobacteria</taxon>
        <taxon>Enterobacterales</taxon>
        <taxon>Enterobacteriaceae</taxon>
        <taxon>Escherichia</taxon>
    </lineage>
</organism>
<dbReference type="NCBIfam" id="NF000839">
    <property type="entry name" value="PRK00071.1-1"/>
    <property type="match status" value="1"/>
</dbReference>
<sequence length="133" mass="15582">MLELAIADKPLFTLDERELKRNAPSYTAQTLKEWRQEQGPDVPLAFIIGQDSLLTFPTWYEYETILDNAHLIVCRRPGYPLEMAQPQYQQWLEDHLTHNPEDLHLQPAGKIYLAETPWFNISATIIRETFAKR</sequence>
<dbReference type="InterPro" id="IPR014729">
    <property type="entry name" value="Rossmann-like_a/b/a_fold"/>
</dbReference>
<evidence type="ECO:0000256" key="15">
    <source>
        <dbReference type="ARBA" id="ARBA00048721"/>
    </source>
</evidence>
<comment type="pathway">
    <text evidence="2">Cofactor biosynthesis; NAD(+) biosynthesis; deamido-NAD(+) from nicotinate D-ribonucleotide: step 1/1.</text>
</comment>
<evidence type="ECO:0000256" key="14">
    <source>
        <dbReference type="ARBA" id="ARBA00033353"/>
    </source>
</evidence>
<evidence type="ECO:0000256" key="2">
    <source>
        <dbReference type="ARBA" id="ARBA00005019"/>
    </source>
</evidence>
<dbReference type="UniPathway" id="UPA00253">
    <property type="reaction ID" value="UER00332"/>
</dbReference>
<evidence type="ECO:0000256" key="9">
    <source>
        <dbReference type="ARBA" id="ARBA00022741"/>
    </source>
</evidence>
<evidence type="ECO:0000256" key="4">
    <source>
        <dbReference type="ARBA" id="ARBA00012389"/>
    </source>
</evidence>
<keyword evidence="9" id="KW-0547">Nucleotide-binding</keyword>
<comment type="function">
    <text evidence="1">Catalyzes the reversible adenylation of nicotinate mononucleotide (NaMN) to nicotinic acid adenine dinucleotide (NaAD).</text>
</comment>
<evidence type="ECO:0000256" key="3">
    <source>
        <dbReference type="ARBA" id="ARBA00009014"/>
    </source>
</evidence>
<dbReference type="Proteomes" id="UP000254429">
    <property type="component" value="Unassembled WGS sequence"/>
</dbReference>
<name>A0A377DWC4_ECOLX</name>
<comment type="catalytic activity">
    <reaction evidence="15">
        <text>nicotinate beta-D-ribonucleotide + ATP + H(+) = deamido-NAD(+) + diphosphate</text>
        <dbReference type="Rhea" id="RHEA:22860"/>
        <dbReference type="ChEBI" id="CHEBI:15378"/>
        <dbReference type="ChEBI" id="CHEBI:30616"/>
        <dbReference type="ChEBI" id="CHEBI:33019"/>
        <dbReference type="ChEBI" id="CHEBI:57502"/>
        <dbReference type="ChEBI" id="CHEBI:58437"/>
        <dbReference type="EC" id="2.7.7.18"/>
    </reaction>
</comment>
<evidence type="ECO:0000313" key="18">
    <source>
        <dbReference type="Proteomes" id="UP000254429"/>
    </source>
</evidence>
<keyword evidence="11" id="KW-0520">NAD</keyword>
<feature type="domain" description="Cytidyltransferase-like" evidence="16">
    <location>
        <begin position="1"/>
        <end position="128"/>
    </location>
</feature>
<comment type="similarity">
    <text evidence="3">Belongs to the NadD family.</text>
</comment>
<keyword evidence="7 17" id="KW-0808">Transferase</keyword>
<evidence type="ECO:0000259" key="16">
    <source>
        <dbReference type="Pfam" id="PF01467"/>
    </source>
</evidence>
<evidence type="ECO:0000256" key="10">
    <source>
        <dbReference type="ARBA" id="ARBA00022840"/>
    </source>
</evidence>
<dbReference type="CDD" id="cd02165">
    <property type="entry name" value="NMNAT"/>
    <property type="match status" value="1"/>
</dbReference>
<proteinExistence type="inferred from homology"/>
<dbReference type="InterPro" id="IPR005248">
    <property type="entry name" value="NadD/NMNAT"/>
</dbReference>
<reference evidence="17 18" key="1">
    <citation type="submission" date="2018-06" db="EMBL/GenBank/DDBJ databases">
        <authorList>
            <consortium name="Pathogen Informatics"/>
            <person name="Doyle S."/>
        </authorList>
    </citation>
    <scope>NUCLEOTIDE SEQUENCE [LARGE SCALE GENOMIC DNA]</scope>
    <source>
        <strain evidence="17 18">NCTC8500</strain>
    </source>
</reference>
<gene>
    <name evidence="17" type="primary">nadD</name>
    <name evidence="17" type="ORF">NCTC8500_03973</name>
</gene>
<protein>
    <recommendedName>
        <fullName evidence="5">Nicotinate-nucleotide adenylyltransferase</fullName>
        <ecNumber evidence="4">2.7.7.18</ecNumber>
    </recommendedName>
    <alternativeName>
        <fullName evidence="14">Deamido-NAD(+) diphosphorylase</fullName>
    </alternativeName>
    <alternativeName>
        <fullName evidence="13">Deamido-NAD(+) pyrophosphorylase</fullName>
    </alternativeName>
    <alternativeName>
        <fullName evidence="12">Nicotinate mononucleotide adenylyltransferase</fullName>
    </alternativeName>
</protein>
<evidence type="ECO:0000256" key="13">
    <source>
        <dbReference type="ARBA" id="ARBA00033140"/>
    </source>
</evidence>
<evidence type="ECO:0000256" key="5">
    <source>
        <dbReference type="ARBA" id="ARBA00017987"/>
    </source>
</evidence>
<dbReference type="GO" id="GO:0004515">
    <property type="term" value="F:nicotinate-nucleotide adenylyltransferase activity"/>
    <property type="evidence" value="ECO:0007669"/>
    <property type="project" value="UniProtKB-EC"/>
</dbReference>